<sequence>MVTLKERNLLPHEQLNLACLQEAKELNRYRGLSLSFLPYDPPISRLMNTIGLECEYRLHSLQAVASRMRLDVFTNVSQLKETPFFNKNSKHFFVVDENMGRELLVNAEEAAEATHIFFNCLLETNVTPELHQLLTNFVTQKNSEYRVLQECREQWKVGFSELSFAS</sequence>
<keyword evidence="2" id="KW-1185">Reference proteome</keyword>
<name>A0A365TTL1_9GAMM</name>
<protein>
    <submittedName>
        <fullName evidence="1">Uncharacterized protein</fullName>
    </submittedName>
</protein>
<dbReference type="OrthoDB" id="6161818at2"/>
<evidence type="ECO:0000313" key="1">
    <source>
        <dbReference type="EMBL" id="RBI69346.1"/>
    </source>
</evidence>
<gene>
    <name evidence="1" type="ORF">DQ400_01235</name>
</gene>
<evidence type="ECO:0000313" key="2">
    <source>
        <dbReference type="Proteomes" id="UP000252204"/>
    </source>
</evidence>
<dbReference type="AlphaFoldDB" id="A0A365TTL1"/>
<dbReference type="Proteomes" id="UP000252204">
    <property type="component" value="Unassembled WGS sequence"/>
</dbReference>
<reference evidence="2" key="1">
    <citation type="submission" date="2018-06" db="EMBL/GenBank/DDBJ databases">
        <title>Whole genome sequencing of four bacterial strains from South Shetland trench revealing bio-synthetic gene clusters.</title>
        <authorList>
            <person name="Abdel-Mageed W.M."/>
            <person name="Lehri B."/>
            <person name="Jarmusch S."/>
            <person name="Miranda K."/>
            <person name="Goodfellow M."/>
            <person name="Jaspars M."/>
            <person name="Karlyshev A.V."/>
        </authorList>
    </citation>
    <scope>NUCLEOTIDE SEQUENCE [LARGE SCALE GENOMIC DNA]</scope>
    <source>
        <strain evidence="2">SST4</strain>
    </source>
</reference>
<dbReference type="RefSeq" id="WP_113267999.1">
    <property type="nucleotide sequence ID" value="NZ_QNTU01000001.1"/>
</dbReference>
<comment type="caution">
    <text evidence="1">The sequence shown here is derived from an EMBL/GenBank/DDBJ whole genome shotgun (WGS) entry which is preliminary data.</text>
</comment>
<accession>A0A365TTL1</accession>
<dbReference type="EMBL" id="QNTU01000001">
    <property type="protein sequence ID" value="RBI69346.1"/>
    <property type="molecule type" value="Genomic_DNA"/>
</dbReference>
<organism evidence="1 2">
    <name type="scientific">Vreelandella sulfidaeris</name>
    <dbReference type="NCBI Taxonomy" id="115553"/>
    <lineage>
        <taxon>Bacteria</taxon>
        <taxon>Pseudomonadati</taxon>
        <taxon>Pseudomonadota</taxon>
        <taxon>Gammaproteobacteria</taxon>
        <taxon>Oceanospirillales</taxon>
        <taxon>Halomonadaceae</taxon>
        <taxon>Vreelandella</taxon>
    </lineage>
</organism>
<proteinExistence type="predicted"/>